<dbReference type="Pfam" id="PF00561">
    <property type="entry name" value="Abhydrolase_1"/>
    <property type="match status" value="1"/>
</dbReference>
<dbReference type="GO" id="GO:0016020">
    <property type="term" value="C:membrane"/>
    <property type="evidence" value="ECO:0007669"/>
    <property type="project" value="TreeGrafter"/>
</dbReference>
<protein>
    <recommendedName>
        <fullName evidence="1">AB hydrolase-1 domain-containing protein</fullName>
    </recommendedName>
</protein>
<dbReference type="InterPro" id="IPR050266">
    <property type="entry name" value="AB_hydrolase_sf"/>
</dbReference>
<dbReference type="eggNOG" id="KOG4178">
    <property type="taxonomic scope" value="Eukaryota"/>
</dbReference>
<dbReference type="GO" id="GO:0047372">
    <property type="term" value="F:monoacylglycerol lipase activity"/>
    <property type="evidence" value="ECO:0007669"/>
    <property type="project" value="TreeGrafter"/>
</dbReference>
<dbReference type="OMA" id="GHVIMAE"/>
<dbReference type="Proteomes" id="UP000030651">
    <property type="component" value="Unassembled WGS sequence"/>
</dbReference>
<dbReference type="KEGG" id="pfy:PFICI_04787"/>
<dbReference type="InParanoid" id="W3XCK6"/>
<dbReference type="SUPFAM" id="SSF53474">
    <property type="entry name" value="alpha/beta-Hydrolases"/>
    <property type="match status" value="1"/>
</dbReference>
<dbReference type="PANTHER" id="PTHR43798:SF33">
    <property type="entry name" value="HYDROLASE, PUTATIVE (AFU_ORTHOLOGUE AFUA_2G14860)-RELATED"/>
    <property type="match status" value="1"/>
</dbReference>
<evidence type="ECO:0000259" key="1">
    <source>
        <dbReference type="Pfam" id="PF00561"/>
    </source>
</evidence>
<dbReference type="PRINTS" id="PR00412">
    <property type="entry name" value="EPOXHYDRLASE"/>
</dbReference>
<dbReference type="Gene3D" id="3.40.50.1820">
    <property type="entry name" value="alpha/beta hydrolase"/>
    <property type="match status" value="1"/>
</dbReference>
<dbReference type="RefSeq" id="XP_007831559.1">
    <property type="nucleotide sequence ID" value="XM_007833368.1"/>
</dbReference>
<dbReference type="OrthoDB" id="408373at2759"/>
<dbReference type="GO" id="GO:0046464">
    <property type="term" value="P:acylglycerol catabolic process"/>
    <property type="evidence" value="ECO:0007669"/>
    <property type="project" value="TreeGrafter"/>
</dbReference>
<dbReference type="InterPro" id="IPR000639">
    <property type="entry name" value="Epox_hydrolase-like"/>
</dbReference>
<reference evidence="3" key="1">
    <citation type="journal article" date="2015" name="BMC Genomics">
        <title>Genomic and transcriptomic analysis of the endophytic fungus Pestalotiopsis fici reveals its lifestyle and high potential for synthesis of natural products.</title>
        <authorList>
            <person name="Wang X."/>
            <person name="Zhang X."/>
            <person name="Liu L."/>
            <person name="Xiang M."/>
            <person name="Wang W."/>
            <person name="Sun X."/>
            <person name="Che Y."/>
            <person name="Guo L."/>
            <person name="Liu G."/>
            <person name="Guo L."/>
            <person name="Wang C."/>
            <person name="Yin W.B."/>
            <person name="Stadler M."/>
            <person name="Zhang X."/>
            <person name="Liu X."/>
        </authorList>
    </citation>
    <scope>NUCLEOTIDE SEQUENCE [LARGE SCALE GENOMIC DNA]</scope>
    <source>
        <strain evidence="3">W106-1 / CGMCC3.15140</strain>
    </source>
</reference>
<feature type="domain" description="AB hydrolase-1" evidence="1">
    <location>
        <begin position="26"/>
        <end position="264"/>
    </location>
</feature>
<organism evidence="2 3">
    <name type="scientific">Pestalotiopsis fici (strain W106-1 / CGMCC3.15140)</name>
    <dbReference type="NCBI Taxonomy" id="1229662"/>
    <lineage>
        <taxon>Eukaryota</taxon>
        <taxon>Fungi</taxon>
        <taxon>Dikarya</taxon>
        <taxon>Ascomycota</taxon>
        <taxon>Pezizomycotina</taxon>
        <taxon>Sordariomycetes</taxon>
        <taxon>Xylariomycetidae</taxon>
        <taxon>Amphisphaeriales</taxon>
        <taxon>Sporocadaceae</taxon>
        <taxon>Pestalotiopsis</taxon>
    </lineage>
</organism>
<dbReference type="EMBL" id="KI912111">
    <property type="protein sequence ID" value="ETS82911.1"/>
    <property type="molecule type" value="Genomic_DNA"/>
</dbReference>
<dbReference type="InterPro" id="IPR000073">
    <property type="entry name" value="AB_hydrolase_1"/>
</dbReference>
<name>W3XCK6_PESFW</name>
<evidence type="ECO:0000313" key="3">
    <source>
        <dbReference type="Proteomes" id="UP000030651"/>
    </source>
</evidence>
<proteinExistence type="predicted"/>
<dbReference type="HOGENOM" id="CLU_020336_50_4_1"/>
<dbReference type="PANTHER" id="PTHR43798">
    <property type="entry name" value="MONOACYLGLYCEROL LIPASE"/>
    <property type="match status" value="1"/>
</dbReference>
<evidence type="ECO:0000313" key="2">
    <source>
        <dbReference type="EMBL" id="ETS82911.1"/>
    </source>
</evidence>
<keyword evidence="3" id="KW-1185">Reference proteome</keyword>
<dbReference type="AlphaFoldDB" id="W3XCK6"/>
<gene>
    <name evidence="2" type="ORF">PFICI_04787</name>
</gene>
<sequence>MSDQHFLQMEDGVRLNYTQSGELGKPNLLFLNGWRQTAAQWSSQVQYFQKDFRVTTYDYRGHGESDKPTSGYTVPVLASDLNTLIHALDLKDITIIGHSLGGQMTWALWKFHPESRGRIIRFVSVDGSPCMLINPSWTEQESKDFGGVFTQGQLEEISNAFDSVMPAVIRGMFTDKTSEQDFAWVWEQITKMPSDAALALFKDLVSRDWREVLPQVKVPTLIIGGEASVLQQDTSRWMHTQIPGSKLHLFGKEKGGHFTFWEFPEAFNKVLDEFVHSG</sequence>
<dbReference type="InterPro" id="IPR029058">
    <property type="entry name" value="AB_hydrolase_fold"/>
</dbReference>
<dbReference type="GeneID" id="19269800"/>
<accession>W3XCK6</accession>